<organism evidence="1 2">
    <name type="scientific">Linderina macrospora</name>
    <dbReference type="NCBI Taxonomy" id="4868"/>
    <lineage>
        <taxon>Eukaryota</taxon>
        <taxon>Fungi</taxon>
        <taxon>Fungi incertae sedis</taxon>
        <taxon>Zoopagomycota</taxon>
        <taxon>Kickxellomycotina</taxon>
        <taxon>Kickxellomycetes</taxon>
        <taxon>Kickxellales</taxon>
        <taxon>Kickxellaceae</taxon>
        <taxon>Linderina</taxon>
    </lineage>
</organism>
<proteinExistence type="predicted"/>
<evidence type="ECO:0000313" key="1">
    <source>
        <dbReference type="EMBL" id="KAJ1941711.1"/>
    </source>
</evidence>
<protein>
    <submittedName>
        <fullName evidence="1">Uncharacterized protein</fullName>
    </submittedName>
</protein>
<evidence type="ECO:0000313" key="2">
    <source>
        <dbReference type="Proteomes" id="UP001150603"/>
    </source>
</evidence>
<feature type="non-terminal residue" evidence="1">
    <location>
        <position position="148"/>
    </location>
</feature>
<accession>A0ACC1J8A1</accession>
<reference evidence="1" key="1">
    <citation type="submission" date="2022-07" db="EMBL/GenBank/DDBJ databases">
        <title>Phylogenomic reconstructions and comparative analyses of Kickxellomycotina fungi.</title>
        <authorList>
            <person name="Reynolds N.K."/>
            <person name="Stajich J.E."/>
            <person name="Barry K."/>
            <person name="Grigoriev I.V."/>
            <person name="Crous P."/>
            <person name="Smith M.E."/>
        </authorList>
    </citation>
    <scope>NUCLEOTIDE SEQUENCE</scope>
    <source>
        <strain evidence="1">NRRL 5244</strain>
    </source>
</reference>
<keyword evidence="2" id="KW-1185">Reference proteome</keyword>
<name>A0ACC1J8A1_9FUNG</name>
<dbReference type="Proteomes" id="UP001150603">
    <property type="component" value="Unassembled WGS sequence"/>
</dbReference>
<sequence>MVDMQELRAAVKRRVGGIDGAVDAVVNQFADYIKCAAAGDAAEMPAGVILSGIPGCGKSKLAQEFANSTKLAHRTVHCPDLFSADHGTSESNLLAAFAAPTDASPKQPWVLILEEIDVLGGSAKPDSVEARMLSLLLSLLSSSGVFVV</sequence>
<comment type="caution">
    <text evidence="1">The sequence shown here is derived from an EMBL/GenBank/DDBJ whole genome shotgun (WGS) entry which is preliminary data.</text>
</comment>
<dbReference type="EMBL" id="JANBPW010002181">
    <property type="protein sequence ID" value="KAJ1941711.1"/>
    <property type="molecule type" value="Genomic_DNA"/>
</dbReference>
<gene>
    <name evidence="1" type="ORF">FBU59_003422</name>
</gene>